<keyword evidence="10" id="KW-1185">Reference proteome</keyword>
<dbReference type="GO" id="GO:0071916">
    <property type="term" value="F:dipeptide transmembrane transporter activity"/>
    <property type="evidence" value="ECO:0007669"/>
    <property type="project" value="TreeGrafter"/>
</dbReference>
<feature type="transmembrane region" description="Helical" evidence="7">
    <location>
        <begin position="7"/>
        <end position="36"/>
    </location>
</feature>
<dbReference type="PANTHER" id="PTHR43163:SF6">
    <property type="entry name" value="DIPEPTIDE TRANSPORT SYSTEM PERMEASE PROTEIN DPPB-RELATED"/>
    <property type="match status" value="1"/>
</dbReference>
<feature type="transmembrane region" description="Helical" evidence="7">
    <location>
        <begin position="149"/>
        <end position="168"/>
    </location>
</feature>
<evidence type="ECO:0000259" key="8">
    <source>
        <dbReference type="PROSITE" id="PS50928"/>
    </source>
</evidence>
<dbReference type="InterPro" id="IPR045621">
    <property type="entry name" value="BPD_transp_1_N"/>
</dbReference>
<name>A0A1C3WX70_9HYPH</name>
<dbReference type="Proteomes" id="UP000199101">
    <property type="component" value="Unassembled WGS sequence"/>
</dbReference>
<dbReference type="EMBL" id="FMAG01000008">
    <property type="protein sequence ID" value="SCB44334.1"/>
    <property type="molecule type" value="Genomic_DNA"/>
</dbReference>
<evidence type="ECO:0000256" key="2">
    <source>
        <dbReference type="ARBA" id="ARBA00022448"/>
    </source>
</evidence>
<evidence type="ECO:0000313" key="10">
    <source>
        <dbReference type="Proteomes" id="UP000199101"/>
    </source>
</evidence>
<dbReference type="CDD" id="cd06261">
    <property type="entry name" value="TM_PBP2"/>
    <property type="match status" value="1"/>
</dbReference>
<evidence type="ECO:0000256" key="4">
    <source>
        <dbReference type="ARBA" id="ARBA00022692"/>
    </source>
</evidence>
<keyword evidence="3" id="KW-1003">Cell membrane</keyword>
<reference evidence="10" key="1">
    <citation type="submission" date="2016-08" db="EMBL/GenBank/DDBJ databases">
        <authorList>
            <person name="Varghese N."/>
            <person name="Submissions Spin"/>
        </authorList>
    </citation>
    <scope>NUCLEOTIDE SEQUENCE [LARGE SCALE GENOMIC DNA]</scope>
    <source>
        <strain evidence="10">HAMBI 2975</strain>
    </source>
</reference>
<keyword evidence="4 7" id="KW-0812">Transmembrane</keyword>
<dbReference type="AlphaFoldDB" id="A0A1C3WX70"/>
<feature type="transmembrane region" description="Helical" evidence="7">
    <location>
        <begin position="188"/>
        <end position="207"/>
    </location>
</feature>
<keyword evidence="6 7" id="KW-0472">Membrane</keyword>
<feature type="transmembrane region" description="Helical" evidence="7">
    <location>
        <begin position="108"/>
        <end position="129"/>
    </location>
</feature>
<evidence type="ECO:0000256" key="3">
    <source>
        <dbReference type="ARBA" id="ARBA00022475"/>
    </source>
</evidence>
<dbReference type="PROSITE" id="PS50928">
    <property type="entry name" value="ABC_TM1"/>
    <property type="match status" value="1"/>
</dbReference>
<dbReference type="PANTHER" id="PTHR43163">
    <property type="entry name" value="DIPEPTIDE TRANSPORT SYSTEM PERMEASE PROTEIN DPPB-RELATED"/>
    <property type="match status" value="1"/>
</dbReference>
<dbReference type="Gene3D" id="1.10.3720.10">
    <property type="entry name" value="MetI-like"/>
    <property type="match status" value="1"/>
</dbReference>
<comment type="subcellular location">
    <subcellularLocation>
        <location evidence="1 7">Cell membrane</location>
        <topology evidence="1 7">Multi-pass membrane protein</topology>
    </subcellularLocation>
</comment>
<dbReference type="OrthoDB" id="9805855at2"/>
<feature type="transmembrane region" description="Helical" evidence="7">
    <location>
        <begin position="242"/>
        <end position="268"/>
    </location>
</feature>
<keyword evidence="2 7" id="KW-0813">Transport</keyword>
<evidence type="ECO:0000256" key="7">
    <source>
        <dbReference type="RuleBase" id="RU363032"/>
    </source>
</evidence>
<evidence type="ECO:0000256" key="5">
    <source>
        <dbReference type="ARBA" id="ARBA00022989"/>
    </source>
</evidence>
<dbReference type="STRING" id="410764.GA0061103_6457"/>
<dbReference type="GO" id="GO:0005886">
    <property type="term" value="C:plasma membrane"/>
    <property type="evidence" value="ECO:0007669"/>
    <property type="project" value="UniProtKB-SubCell"/>
</dbReference>
<keyword evidence="5 7" id="KW-1133">Transmembrane helix</keyword>
<feature type="transmembrane region" description="Helical" evidence="7">
    <location>
        <begin position="288"/>
        <end position="314"/>
    </location>
</feature>
<comment type="similarity">
    <text evidence="7">Belongs to the binding-protein-dependent transport system permease family.</text>
</comment>
<feature type="domain" description="ABC transmembrane type-1" evidence="8">
    <location>
        <begin position="102"/>
        <end position="311"/>
    </location>
</feature>
<evidence type="ECO:0000313" key="9">
    <source>
        <dbReference type="EMBL" id="SCB44334.1"/>
    </source>
</evidence>
<evidence type="ECO:0000256" key="1">
    <source>
        <dbReference type="ARBA" id="ARBA00004651"/>
    </source>
</evidence>
<dbReference type="Pfam" id="PF19300">
    <property type="entry name" value="BPD_transp_1_N"/>
    <property type="match status" value="1"/>
</dbReference>
<gene>
    <name evidence="9" type="ORF">GA0061103_6457</name>
</gene>
<protein>
    <submittedName>
        <fullName evidence="9">Peptide/nickel transport system permease protein</fullName>
    </submittedName>
</protein>
<dbReference type="InterPro" id="IPR000515">
    <property type="entry name" value="MetI-like"/>
</dbReference>
<sequence>MQTLSTFVIVFGSRLLTALVQLWAIATLVFSIMYVMPGDPVLLLLGRDSNPTPEAIAATRHQLGLDQPVMTQYIHWLGGALRGDLGNSLDGYPVNEYIASSIPKTIELAIAAIIIAAVIGVPIGIAAALNRGRILDGFLTSLSTIGISVPVYILGTLLILLFSLKLGWLPSSGYTDISRNIFLHFQKLSLPALTLGLGLAASIARMTRSSMLEILGRDFVRSLRARGMTERRVIWRHVLRNAAIPIVTIVGLQLGNLMGGTVLVEALFNWPGLSTLLVSAVSNRNYPLVQGSILTIAALFILINLCVDIFYSLLDPRIRRKRA</sequence>
<organism evidence="9 10">
    <name type="scientific">Rhizobium multihospitium</name>
    <dbReference type="NCBI Taxonomy" id="410764"/>
    <lineage>
        <taxon>Bacteria</taxon>
        <taxon>Pseudomonadati</taxon>
        <taxon>Pseudomonadota</taxon>
        <taxon>Alphaproteobacteria</taxon>
        <taxon>Hyphomicrobiales</taxon>
        <taxon>Rhizobiaceae</taxon>
        <taxon>Rhizobium/Agrobacterium group</taxon>
        <taxon>Rhizobium</taxon>
    </lineage>
</organism>
<dbReference type="InterPro" id="IPR035906">
    <property type="entry name" value="MetI-like_sf"/>
</dbReference>
<accession>A0A1C3WX70</accession>
<evidence type="ECO:0000256" key="6">
    <source>
        <dbReference type="ARBA" id="ARBA00023136"/>
    </source>
</evidence>
<dbReference type="SUPFAM" id="SSF161098">
    <property type="entry name" value="MetI-like"/>
    <property type="match status" value="1"/>
</dbReference>
<dbReference type="Pfam" id="PF00528">
    <property type="entry name" value="BPD_transp_1"/>
    <property type="match status" value="1"/>
</dbReference>
<dbReference type="RefSeq" id="WP_092716624.1">
    <property type="nucleotide sequence ID" value="NZ_FMAG01000008.1"/>
</dbReference>
<proteinExistence type="inferred from homology"/>